<reference evidence="3 4" key="1">
    <citation type="journal article" date="2022" name="Syst. Appl. Microbiol.">
        <title>Rhodopirellula aestuarii sp. nov., a novel member of the genus Rhodopirellula isolated from brackish sediments collected in the Tagus River estuary, Portugal.</title>
        <authorList>
            <person name="Vitorino I.R."/>
            <person name="Klimek D."/>
            <person name="Calusinska M."/>
            <person name="Lobo-da-Cunha A."/>
            <person name="Vasconcelos V."/>
            <person name="Lage O.M."/>
        </authorList>
    </citation>
    <scope>NUCLEOTIDE SEQUENCE [LARGE SCALE GENOMIC DNA]</scope>
    <source>
        <strain evidence="3 4">ICT_H3.1</strain>
    </source>
</reference>
<sequence>MNRKLAAGLLLINFTIVPLAGCSGHVSGVPEASQSERDKYKEMQSQAEAEAAKTVLEPNAG</sequence>
<evidence type="ECO:0000313" key="4">
    <source>
        <dbReference type="Proteomes" id="UP001202961"/>
    </source>
</evidence>
<evidence type="ECO:0000313" key="3">
    <source>
        <dbReference type="EMBL" id="MCM2370133.1"/>
    </source>
</evidence>
<evidence type="ECO:0008006" key="5">
    <source>
        <dbReference type="Google" id="ProtNLM"/>
    </source>
</evidence>
<organism evidence="3 4">
    <name type="scientific">Aporhodopirellula aestuarii</name>
    <dbReference type="NCBI Taxonomy" id="2950107"/>
    <lineage>
        <taxon>Bacteria</taxon>
        <taxon>Pseudomonadati</taxon>
        <taxon>Planctomycetota</taxon>
        <taxon>Planctomycetia</taxon>
        <taxon>Pirellulales</taxon>
        <taxon>Pirellulaceae</taxon>
        <taxon>Aporhodopirellula</taxon>
    </lineage>
</organism>
<dbReference type="EMBL" id="JAMQBK010000017">
    <property type="protein sequence ID" value="MCM2370133.1"/>
    <property type="molecule type" value="Genomic_DNA"/>
</dbReference>
<keyword evidence="2" id="KW-0732">Signal</keyword>
<proteinExistence type="predicted"/>
<keyword evidence="4" id="KW-1185">Reference proteome</keyword>
<comment type="caution">
    <text evidence="3">The sequence shown here is derived from an EMBL/GenBank/DDBJ whole genome shotgun (WGS) entry which is preliminary data.</text>
</comment>
<gene>
    <name evidence="3" type="ORF">NB063_05780</name>
</gene>
<protein>
    <recommendedName>
        <fullName evidence="5">Secreted protein</fullName>
    </recommendedName>
</protein>
<name>A0ABT0U0W3_9BACT</name>
<feature type="chain" id="PRO_5045052834" description="Secreted protein" evidence="2">
    <location>
        <begin position="21"/>
        <end position="61"/>
    </location>
</feature>
<dbReference type="Proteomes" id="UP001202961">
    <property type="component" value="Unassembled WGS sequence"/>
</dbReference>
<dbReference type="RefSeq" id="WP_250927805.1">
    <property type="nucleotide sequence ID" value="NZ_JAMQBK010000017.1"/>
</dbReference>
<feature type="signal peptide" evidence="2">
    <location>
        <begin position="1"/>
        <end position="20"/>
    </location>
</feature>
<evidence type="ECO:0000256" key="2">
    <source>
        <dbReference type="SAM" id="SignalP"/>
    </source>
</evidence>
<evidence type="ECO:0000256" key="1">
    <source>
        <dbReference type="SAM" id="MobiDB-lite"/>
    </source>
</evidence>
<accession>A0ABT0U0W3</accession>
<feature type="region of interest" description="Disordered" evidence="1">
    <location>
        <begin position="27"/>
        <end position="61"/>
    </location>
</feature>